<reference evidence="1 2" key="1">
    <citation type="journal article" date="2019" name="Commun. Biol.">
        <title>The bagworm genome reveals a unique fibroin gene that provides high tensile strength.</title>
        <authorList>
            <person name="Kono N."/>
            <person name="Nakamura H."/>
            <person name="Ohtoshi R."/>
            <person name="Tomita M."/>
            <person name="Numata K."/>
            <person name="Arakawa K."/>
        </authorList>
    </citation>
    <scope>NUCLEOTIDE SEQUENCE [LARGE SCALE GENOMIC DNA]</scope>
</reference>
<comment type="caution">
    <text evidence="1">The sequence shown here is derived from an EMBL/GenBank/DDBJ whole genome shotgun (WGS) entry which is preliminary data.</text>
</comment>
<evidence type="ECO:0000313" key="2">
    <source>
        <dbReference type="Proteomes" id="UP000299102"/>
    </source>
</evidence>
<protein>
    <submittedName>
        <fullName evidence="1">Uncharacterized protein</fullName>
    </submittedName>
</protein>
<sequence length="108" mass="12049">MHKYFQPERHHRKRMDTKCKGLCVVAHSGKSLYPAVERQTDDDGNPKGCQRSSVRKVALSVHSACHILTALGPGNMLYFRKRDQPSAGSDGYPINIVFVNNVVKIANV</sequence>
<organism evidence="1 2">
    <name type="scientific">Eumeta variegata</name>
    <name type="common">Bagworm moth</name>
    <name type="synonym">Eumeta japonica</name>
    <dbReference type="NCBI Taxonomy" id="151549"/>
    <lineage>
        <taxon>Eukaryota</taxon>
        <taxon>Metazoa</taxon>
        <taxon>Ecdysozoa</taxon>
        <taxon>Arthropoda</taxon>
        <taxon>Hexapoda</taxon>
        <taxon>Insecta</taxon>
        <taxon>Pterygota</taxon>
        <taxon>Neoptera</taxon>
        <taxon>Endopterygota</taxon>
        <taxon>Lepidoptera</taxon>
        <taxon>Glossata</taxon>
        <taxon>Ditrysia</taxon>
        <taxon>Tineoidea</taxon>
        <taxon>Psychidae</taxon>
        <taxon>Oiketicinae</taxon>
        <taxon>Eumeta</taxon>
    </lineage>
</organism>
<keyword evidence="2" id="KW-1185">Reference proteome</keyword>
<name>A0A4C1X841_EUMVA</name>
<proteinExistence type="predicted"/>
<dbReference type="EMBL" id="BGZK01000751">
    <property type="protein sequence ID" value="GBP59052.1"/>
    <property type="molecule type" value="Genomic_DNA"/>
</dbReference>
<dbReference type="Proteomes" id="UP000299102">
    <property type="component" value="Unassembled WGS sequence"/>
</dbReference>
<dbReference type="AlphaFoldDB" id="A0A4C1X841"/>
<gene>
    <name evidence="1" type="ORF">EVAR_39136_1</name>
</gene>
<evidence type="ECO:0000313" key="1">
    <source>
        <dbReference type="EMBL" id="GBP59052.1"/>
    </source>
</evidence>
<accession>A0A4C1X841</accession>